<dbReference type="EMBL" id="JAAAJA010000893">
    <property type="protein sequence ID" value="KAG0248942.1"/>
    <property type="molecule type" value="Genomic_DNA"/>
</dbReference>
<evidence type="ECO:0000256" key="1">
    <source>
        <dbReference type="ARBA" id="ARBA00004123"/>
    </source>
</evidence>
<feature type="compositionally biased region" description="Low complexity" evidence="8">
    <location>
        <begin position="85"/>
        <end position="97"/>
    </location>
</feature>
<dbReference type="GO" id="GO:0003677">
    <property type="term" value="F:DNA binding"/>
    <property type="evidence" value="ECO:0007669"/>
    <property type="project" value="UniProtKB-KW"/>
</dbReference>
<organism evidence="10 11">
    <name type="scientific">Mortierella polycephala</name>
    <dbReference type="NCBI Taxonomy" id="41804"/>
    <lineage>
        <taxon>Eukaryota</taxon>
        <taxon>Fungi</taxon>
        <taxon>Fungi incertae sedis</taxon>
        <taxon>Mucoromycota</taxon>
        <taxon>Mortierellomycotina</taxon>
        <taxon>Mortierellomycetes</taxon>
        <taxon>Mortierellales</taxon>
        <taxon>Mortierellaceae</taxon>
        <taxon>Mortierella</taxon>
    </lineage>
</organism>
<evidence type="ECO:0000256" key="6">
    <source>
        <dbReference type="ARBA" id="ARBA00023163"/>
    </source>
</evidence>
<dbReference type="PROSITE" id="PS00463">
    <property type="entry name" value="ZN2_CY6_FUNGAL_1"/>
    <property type="match status" value="1"/>
</dbReference>
<dbReference type="GO" id="GO:0005634">
    <property type="term" value="C:nucleus"/>
    <property type="evidence" value="ECO:0007669"/>
    <property type="project" value="UniProtKB-SubCell"/>
</dbReference>
<dbReference type="InterPro" id="IPR001138">
    <property type="entry name" value="Zn2Cys6_DnaBD"/>
</dbReference>
<dbReference type="SUPFAM" id="SSF57701">
    <property type="entry name" value="Zn2/Cys6 DNA-binding domain"/>
    <property type="match status" value="1"/>
</dbReference>
<dbReference type="GO" id="GO:0006351">
    <property type="term" value="P:DNA-templated transcription"/>
    <property type="evidence" value="ECO:0007669"/>
    <property type="project" value="InterPro"/>
</dbReference>
<dbReference type="InterPro" id="IPR051615">
    <property type="entry name" value="Transcr_Regulatory_Elem"/>
</dbReference>
<evidence type="ECO:0000256" key="2">
    <source>
        <dbReference type="ARBA" id="ARBA00022723"/>
    </source>
</evidence>
<dbReference type="GO" id="GO:0008270">
    <property type="term" value="F:zinc ion binding"/>
    <property type="evidence" value="ECO:0007669"/>
    <property type="project" value="InterPro"/>
</dbReference>
<feature type="compositionally biased region" description="Basic and acidic residues" evidence="8">
    <location>
        <begin position="235"/>
        <end position="246"/>
    </location>
</feature>
<dbReference type="Proteomes" id="UP000726737">
    <property type="component" value="Unassembled WGS sequence"/>
</dbReference>
<keyword evidence="2" id="KW-0479">Metal-binding</keyword>
<dbReference type="InterPro" id="IPR036864">
    <property type="entry name" value="Zn2-C6_fun-type_DNA-bd_sf"/>
</dbReference>
<evidence type="ECO:0000256" key="7">
    <source>
        <dbReference type="ARBA" id="ARBA00023242"/>
    </source>
</evidence>
<dbReference type="AlphaFoldDB" id="A0A9P6TWG3"/>
<evidence type="ECO:0000256" key="4">
    <source>
        <dbReference type="ARBA" id="ARBA00023015"/>
    </source>
</evidence>
<evidence type="ECO:0000256" key="3">
    <source>
        <dbReference type="ARBA" id="ARBA00022833"/>
    </source>
</evidence>
<feature type="region of interest" description="Disordered" evidence="8">
    <location>
        <begin position="62"/>
        <end position="113"/>
    </location>
</feature>
<evidence type="ECO:0000313" key="10">
    <source>
        <dbReference type="EMBL" id="KAG0248942.1"/>
    </source>
</evidence>
<comment type="caution">
    <text evidence="10">The sequence shown here is derived from an EMBL/GenBank/DDBJ whole genome shotgun (WGS) entry which is preliminary data.</text>
</comment>
<evidence type="ECO:0000259" key="9">
    <source>
        <dbReference type="PROSITE" id="PS50048"/>
    </source>
</evidence>
<dbReference type="OrthoDB" id="4161332at2759"/>
<dbReference type="InterPro" id="IPR007219">
    <property type="entry name" value="XnlR_reg_dom"/>
</dbReference>
<sequence length="538" mass="59614">MEHNNSQAVRQKRLKAGTACTNCRRKKLRCTGTPQCARCVAHSLECVVDEALFLKTNSPQSLYAKQRTSQSTSSYSAHPQHRPSKGSSSSSSNNHMSYHVHSHQHDRSMSTSSCSADELLDSIDFLSDRRMSQSSATSFSSLSPSPSPAAYSYNYTDSYSSSNIQTAKPRKNSSSKKSGSGGPLDSLPSSSPSYNNSASSSNSAFMGLNPSSSSPGVSKKRVSKDQGTTSKSKQKRVDSRSNRDSDPGSPSPLLSPQDSTSSPSSAHTNKEGEDFKSVVSTMSLDGHGQHFHGSSSGFYVCQLSSRYRQGVYPLPMAHLNDSDLWSHSLQMTSERELPSKADMDNLLSLYFRYMYPFAPMFIRKKFMEQHQKRPDLSQILILNAIFCNACWYSDDPQIKADSTKYFNRAKIILDETYHVSRVSTVQALLLMSHHQYAVGNYSGGWLYTGMATRIAHDIGLHRQDVQVIEPEEAEVRKRVWWAVYIADRLGGGMGNVLNTMHCIEAEINGAFLADISRTQLPQLHNSLTSWFLSLPNEL</sequence>
<dbReference type="GO" id="GO:0000981">
    <property type="term" value="F:DNA-binding transcription factor activity, RNA polymerase II-specific"/>
    <property type="evidence" value="ECO:0007669"/>
    <property type="project" value="InterPro"/>
</dbReference>
<keyword evidence="5" id="KW-0238">DNA-binding</keyword>
<keyword evidence="4" id="KW-0805">Transcription regulation</keyword>
<reference evidence="10" key="1">
    <citation type="journal article" date="2020" name="Fungal Divers.">
        <title>Resolving the Mortierellaceae phylogeny through synthesis of multi-gene phylogenetics and phylogenomics.</title>
        <authorList>
            <person name="Vandepol N."/>
            <person name="Liber J."/>
            <person name="Desiro A."/>
            <person name="Na H."/>
            <person name="Kennedy M."/>
            <person name="Barry K."/>
            <person name="Grigoriev I.V."/>
            <person name="Miller A.N."/>
            <person name="O'Donnell K."/>
            <person name="Stajich J.E."/>
            <person name="Bonito G."/>
        </authorList>
    </citation>
    <scope>NUCLEOTIDE SEQUENCE</scope>
    <source>
        <strain evidence="10">KOD948</strain>
    </source>
</reference>
<dbReference type="PANTHER" id="PTHR31313">
    <property type="entry name" value="TY1 ENHANCER ACTIVATOR"/>
    <property type="match status" value="1"/>
</dbReference>
<evidence type="ECO:0000256" key="8">
    <source>
        <dbReference type="SAM" id="MobiDB-lite"/>
    </source>
</evidence>
<keyword evidence="11" id="KW-1185">Reference proteome</keyword>
<proteinExistence type="predicted"/>
<keyword evidence="3" id="KW-0862">Zinc</keyword>
<dbReference type="PANTHER" id="PTHR31313:SF81">
    <property type="entry name" value="TY1 ENHANCER ACTIVATOR"/>
    <property type="match status" value="1"/>
</dbReference>
<feature type="compositionally biased region" description="Low complexity" evidence="8">
    <location>
        <begin position="247"/>
        <end position="265"/>
    </location>
</feature>
<comment type="subcellular location">
    <subcellularLocation>
        <location evidence="1">Nucleus</location>
    </subcellularLocation>
</comment>
<feature type="region of interest" description="Disordered" evidence="8">
    <location>
        <begin position="159"/>
        <end position="272"/>
    </location>
</feature>
<dbReference type="PROSITE" id="PS50048">
    <property type="entry name" value="ZN2_CY6_FUNGAL_2"/>
    <property type="match status" value="1"/>
</dbReference>
<feature type="compositionally biased region" description="Low complexity" evidence="8">
    <location>
        <begin position="175"/>
        <end position="203"/>
    </location>
</feature>
<evidence type="ECO:0000313" key="11">
    <source>
        <dbReference type="Proteomes" id="UP000726737"/>
    </source>
</evidence>
<dbReference type="Gene3D" id="4.10.240.10">
    <property type="entry name" value="Zn(2)-C6 fungal-type DNA-binding domain"/>
    <property type="match status" value="1"/>
</dbReference>
<protein>
    <recommendedName>
        <fullName evidence="9">Zn(2)-C6 fungal-type domain-containing protein</fullName>
    </recommendedName>
</protein>
<name>A0A9P6TWG3_9FUNG</name>
<feature type="compositionally biased region" description="Polar residues" evidence="8">
    <location>
        <begin position="62"/>
        <end position="77"/>
    </location>
</feature>
<dbReference type="SMART" id="SM00906">
    <property type="entry name" value="Fungal_trans"/>
    <property type="match status" value="1"/>
</dbReference>
<feature type="domain" description="Zn(2)-C6 fungal-type" evidence="9">
    <location>
        <begin position="19"/>
        <end position="48"/>
    </location>
</feature>
<keyword evidence="6" id="KW-0804">Transcription</keyword>
<gene>
    <name evidence="10" type="ORF">BG011_009725</name>
</gene>
<dbReference type="Pfam" id="PF00172">
    <property type="entry name" value="Zn_clus"/>
    <property type="match status" value="1"/>
</dbReference>
<dbReference type="CDD" id="cd00067">
    <property type="entry name" value="GAL4"/>
    <property type="match status" value="1"/>
</dbReference>
<dbReference type="Pfam" id="PF04082">
    <property type="entry name" value="Fungal_trans"/>
    <property type="match status" value="1"/>
</dbReference>
<dbReference type="SMART" id="SM00066">
    <property type="entry name" value="GAL4"/>
    <property type="match status" value="1"/>
</dbReference>
<accession>A0A9P6TWG3</accession>
<dbReference type="CDD" id="cd12148">
    <property type="entry name" value="fungal_TF_MHR"/>
    <property type="match status" value="1"/>
</dbReference>
<keyword evidence="7" id="KW-0539">Nucleus</keyword>
<evidence type="ECO:0000256" key="5">
    <source>
        <dbReference type="ARBA" id="ARBA00023125"/>
    </source>
</evidence>
<feature type="non-terminal residue" evidence="10">
    <location>
        <position position="538"/>
    </location>
</feature>